<proteinExistence type="predicted"/>
<dbReference type="OrthoDB" id="8163776at2"/>
<feature type="chain" id="PRO_5009295361" evidence="1">
    <location>
        <begin position="31"/>
        <end position="93"/>
    </location>
</feature>
<gene>
    <name evidence="2" type="ORF">SAMN04488115_11324</name>
</gene>
<feature type="signal peptide" evidence="1">
    <location>
        <begin position="1"/>
        <end position="30"/>
    </location>
</feature>
<evidence type="ECO:0000256" key="1">
    <source>
        <dbReference type="SAM" id="SignalP"/>
    </source>
</evidence>
<evidence type="ECO:0000313" key="3">
    <source>
        <dbReference type="Proteomes" id="UP000236743"/>
    </source>
</evidence>
<organism evidence="2 3">
    <name type="scientific">Bosea lathyri</name>
    <dbReference type="NCBI Taxonomy" id="1036778"/>
    <lineage>
        <taxon>Bacteria</taxon>
        <taxon>Pseudomonadati</taxon>
        <taxon>Pseudomonadota</taxon>
        <taxon>Alphaproteobacteria</taxon>
        <taxon>Hyphomicrobiales</taxon>
        <taxon>Boseaceae</taxon>
        <taxon>Bosea</taxon>
    </lineage>
</organism>
<name>A0A1H6CXN4_9HYPH</name>
<protein>
    <submittedName>
        <fullName evidence="2">Uncharacterized protein</fullName>
    </submittedName>
</protein>
<keyword evidence="1" id="KW-0732">Signal</keyword>
<reference evidence="2 3" key="1">
    <citation type="submission" date="2016-10" db="EMBL/GenBank/DDBJ databases">
        <authorList>
            <person name="de Groot N.N."/>
        </authorList>
    </citation>
    <scope>NUCLEOTIDE SEQUENCE [LARGE SCALE GENOMIC DNA]</scope>
    <source>
        <strain evidence="2 3">DSM 26656</strain>
    </source>
</reference>
<keyword evidence="3" id="KW-1185">Reference proteome</keyword>
<dbReference type="Proteomes" id="UP000236743">
    <property type="component" value="Unassembled WGS sequence"/>
</dbReference>
<sequence length="93" mass="10363">MRAELLADRRFAAAGLCVLMTMLSYSPALAQSPAYRAGLRIANSRHYEKPDCYARVFAIHARRSNHPEKRSHWSAPAGGAFKGELWSQCGISR</sequence>
<accession>A0A1H6CXN4</accession>
<evidence type="ECO:0000313" key="2">
    <source>
        <dbReference type="EMBL" id="SEG77594.1"/>
    </source>
</evidence>
<dbReference type="AlphaFoldDB" id="A0A1H6CXN4"/>
<dbReference type="RefSeq" id="WP_146071478.1">
    <property type="nucleotide sequence ID" value="NZ_FNUY01000013.1"/>
</dbReference>
<dbReference type="EMBL" id="FNUY01000013">
    <property type="protein sequence ID" value="SEG77594.1"/>
    <property type="molecule type" value="Genomic_DNA"/>
</dbReference>